<dbReference type="EMBL" id="MCGE01000003">
    <property type="protein sequence ID" value="ORZ23241.1"/>
    <property type="molecule type" value="Genomic_DNA"/>
</dbReference>
<feature type="region of interest" description="Disordered" evidence="2">
    <location>
        <begin position="1"/>
        <end position="71"/>
    </location>
</feature>
<feature type="non-terminal residue" evidence="3">
    <location>
        <position position="249"/>
    </location>
</feature>
<dbReference type="Proteomes" id="UP000193560">
    <property type="component" value="Unassembled WGS sequence"/>
</dbReference>
<feature type="compositionally biased region" description="Polar residues" evidence="2">
    <location>
        <begin position="15"/>
        <end position="64"/>
    </location>
</feature>
<keyword evidence="4" id="KW-1185">Reference proteome</keyword>
<evidence type="ECO:0000313" key="3">
    <source>
        <dbReference type="EMBL" id="ORZ23241.1"/>
    </source>
</evidence>
<feature type="non-terminal residue" evidence="3">
    <location>
        <position position="1"/>
    </location>
</feature>
<dbReference type="STRING" id="90262.A0A1X2IXP3"/>
<evidence type="ECO:0000256" key="2">
    <source>
        <dbReference type="SAM" id="MobiDB-lite"/>
    </source>
</evidence>
<dbReference type="OrthoDB" id="2287144at2759"/>
<gene>
    <name evidence="3" type="ORF">BCR42DRAFT_313467</name>
</gene>
<organism evidence="3 4">
    <name type="scientific">Absidia repens</name>
    <dbReference type="NCBI Taxonomy" id="90262"/>
    <lineage>
        <taxon>Eukaryota</taxon>
        <taxon>Fungi</taxon>
        <taxon>Fungi incertae sedis</taxon>
        <taxon>Mucoromycota</taxon>
        <taxon>Mucoromycotina</taxon>
        <taxon>Mucoromycetes</taxon>
        <taxon>Mucorales</taxon>
        <taxon>Cunninghamellaceae</taxon>
        <taxon>Absidia</taxon>
    </lineage>
</organism>
<comment type="caution">
    <text evidence="3">The sequence shown here is derived from an EMBL/GenBank/DDBJ whole genome shotgun (WGS) entry which is preliminary data.</text>
</comment>
<name>A0A1X2IXP3_9FUNG</name>
<keyword evidence="1" id="KW-0175">Coiled coil</keyword>
<proteinExistence type="predicted"/>
<evidence type="ECO:0000313" key="4">
    <source>
        <dbReference type="Proteomes" id="UP000193560"/>
    </source>
</evidence>
<feature type="coiled-coil region" evidence="1">
    <location>
        <begin position="100"/>
        <end position="198"/>
    </location>
</feature>
<accession>A0A1X2IXP3</accession>
<dbReference type="AlphaFoldDB" id="A0A1X2IXP3"/>
<evidence type="ECO:0000256" key="1">
    <source>
        <dbReference type="SAM" id="Coils"/>
    </source>
</evidence>
<reference evidence="3 4" key="1">
    <citation type="submission" date="2016-07" db="EMBL/GenBank/DDBJ databases">
        <title>Pervasive Adenine N6-methylation of Active Genes in Fungi.</title>
        <authorList>
            <consortium name="DOE Joint Genome Institute"/>
            <person name="Mondo S.J."/>
            <person name="Dannebaum R.O."/>
            <person name="Kuo R.C."/>
            <person name="Labutti K."/>
            <person name="Haridas S."/>
            <person name="Kuo A."/>
            <person name="Salamov A."/>
            <person name="Ahrendt S.R."/>
            <person name="Lipzen A."/>
            <person name="Sullivan W."/>
            <person name="Andreopoulos W.B."/>
            <person name="Clum A."/>
            <person name="Lindquist E."/>
            <person name="Daum C."/>
            <person name="Ramamoorthy G.K."/>
            <person name="Gryganskyi A."/>
            <person name="Culley D."/>
            <person name="Magnuson J.K."/>
            <person name="James T.Y."/>
            <person name="O'Malley M.A."/>
            <person name="Stajich J.E."/>
            <person name="Spatafora J.W."/>
            <person name="Visel A."/>
            <person name="Grigoriev I.V."/>
        </authorList>
    </citation>
    <scope>NUCLEOTIDE SEQUENCE [LARGE SCALE GENOMIC DNA]</scope>
    <source>
        <strain evidence="3 4">NRRL 1336</strain>
    </source>
</reference>
<sequence length="249" mass="28837">SSSTTISNKKPRSGMSISATTAKRATSSRPSTLQKKPNLSKSQQTTTAVATTGNNKRKSLITTKESLKKRPAWDMRGKVNDMETQLKETQDRLSGLYKFKDELEILKEDKESDRKNAIQRLVTIKAEMQNVKREHEQDLENLNAQQRIHYQELLDQQLIYKRQEPTMDIEMEDAKRKLKDAQTRSDQVMQKHQQLERYGGTLADREREIHRLTKALNKKQPALESAEIKLQESQTTNQRLQAMIDELEK</sequence>
<protein>
    <submittedName>
        <fullName evidence="3">Uncharacterized protein</fullName>
    </submittedName>
</protein>